<dbReference type="Proteomes" id="UP000199150">
    <property type="component" value="Unassembled WGS sequence"/>
</dbReference>
<evidence type="ECO:0000313" key="1">
    <source>
        <dbReference type="EMBL" id="SCW53967.1"/>
    </source>
</evidence>
<reference evidence="2" key="1">
    <citation type="submission" date="2016-10" db="EMBL/GenBank/DDBJ databases">
        <authorList>
            <person name="Varghese N."/>
            <person name="Submissions S."/>
        </authorList>
    </citation>
    <scope>NUCLEOTIDE SEQUENCE [LARGE SCALE GENOMIC DNA]</scope>
    <source>
        <strain evidence="2">CGMCC 1.3431</strain>
    </source>
</reference>
<protein>
    <submittedName>
        <fullName evidence="1">Uncharacterized protein</fullName>
    </submittedName>
</protein>
<dbReference type="AlphaFoldDB" id="A0A1G4RB12"/>
<sequence>MEKASDGGKPYLAWNLSAGHDLREDERELVQALGTAVVMRWFDLPRDIQKRLFEAAVSGPQILREPLAKFLHANAEG</sequence>
<organism evidence="1 2">
    <name type="scientific">Asticcacaulis taihuensis</name>
    <dbReference type="NCBI Taxonomy" id="260084"/>
    <lineage>
        <taxon>Bacteria</taxon>
        <taxon>Pseudomonadati</taxon>
        <taxon>Pseudomonadota</taxon>
        <taxon>Alphaproteobacteria</taxon>
        <taxon>Caulobacterales</taxon>
        <taxon>Caulobacteraceae</taxon>
        <taxon>Asticcacaulis</taxon>
    </lineage>
</organism>
<keyword evidence="2" id="KW-1185">Reference proteome</keyword>
<proteinExistence type="predicted"/>
<dbReference type="OrthoDB" id="7376524at2"/>
<gene>
    <name evidence="1" type="ORF">SAMN02927928_1738</name>
</gene>
<accession>A0A1G4RB12</accession>
<dbReference type="RefSeq" id="WP_090646519.1">
    <property type="nucleotide sequence ID" value="NZ_CBCRYE010000004.1"/>
</dbReference>
<evidence type="ECO:0000313" key="2">
    <source>
        <dbReference type="Proteomes" id="UP000199150"/>
    </source>
</evidence>
<dbReference type="EMBL" id="FMTS01000002">
    <property type="protein sequence ID" value="SCW53967.1"/>
    <property type="molecule type" value="Genomic_DNA"/>
</dbReference>
<name>A0A1G4RB12_9CAUL</name>